<evidence type="ECO:0000313" key="2">
    <source>
        <dbReference type="Proteomes" id="UP000007437"/>
    </source>
</evidence>
<gene>
    <name evidence="1" type="ordered locus">RBRH_02262</name>
</gene>
<dbReference type="HOGENOM" id="CLU_1999661_0_0_4"/>
<dbReference type="AlphaFoldDB" id="E5APX9"/>
<proteinExistence type="predicted"/>
<accession>E5APX9</accession>
<keyword evidence="1" id="KW-0808">Transferase</keyword>
<organism evidence="1 2">
    <name type="scientific">Mycetohabitans rhizoxinica (strain DSM 19002 / CIP 109453 / HKI 454)</name>
    <name type="common">Paraburkholderia rhizoxinica</name>
    <dbReference type="NCBI Taxonomy" id="882378"/>
    <lineage>
        <taxon>Bacteria</taxon>
        <taxon>Pseudomonadati</taxon>
        <taxon>Pseudomonadota</taxon>
        <taxon>Betaproteobacteria</taxon>
        <taxon>Burkholderiales</taxon>
        <taxon>Burkholderiaceae</taxon>
        <taxon>Mycetohabitans</taxon>
    </lineage>
</organism>
<dbReference type="STRING" id="882378.RBRH_02262"/>
<dbReference type="InterPro" id="IPR015421">
    <property type="entry name" value="PyrdxlP-dep_Trfase_major"/>
</dbReference>
<dbReference type="eggNOG" id="COG0160">
    <property type="taxonomic scope" value="Bacteria"/>
</dbReference>
<dbReference type="Proteomes" id="UP000007437">
    <property type="component" value="Chromosome"/>
</dbReference>
<keyword evidence="1" id="KW-0032">Aminotransferase</keyword>
<protein>
    <submittedName>
        <fullName evidence="1">4-aminobutyrate aminotransferase</fullName>
        <ecNumber evidence="1">2.6.1.19</ecNumber>
    </submittedName>
</protein>
<dbReference type="KEGG" id="brh:RBRH_02262"/>
<name>E5APX9_MYCRK</name>
<dbReference type="EMBL" id="FR687359">
    <property type="protein sequence ID" value="CBW74661.1"/>
    <property type="molecule type" value="Genomic_DNA"/>
</dbReference>
<reference evidence="1 2" key="1">
    <citation type="journal article" date="2011" name="J. Bacteriol.">
        <title>Complete genome sequence of Burkholderia rhizoxinica, an endosymbiont of Rhizopus microsporus.</title>
        <authorList>
            <person name="Lackner G."/>
            <person name="Moebius N."/>
            <person name="Partida-Martinez L."/>
            <person name="Hertweck C."/>
        </authorList>
    </citation>
    <scope>NUCLEOTIDE SEQUENCE [LARGE SCALE GENOMIC DNA]</scope>
    <source>
        <strain evidence="2">DSM 19002 / CIP 109453 / HKI 454</strain>
    </source>
</reference>
<evidence type="ECO:0000313" key="1">
    <source>
        <dbReference type="EMBL" id="CBW74661.1"/>
    </source>
</evidence>
<dbReference type="GO" id="GO:0034386">
    <property type="term" value="F:4-aminobutyrate:2-oxoglutarate transaminase activity"/>
    <property type="evidence" value="ECO:0007669"/>
    <property type="project" value="UniProtKB-EC"/>
</dbReference>
<dbReference type="Gene3D" id="3.40.640.10">
    <property type="entry name" value="Type I PLP-dependent aspartate aminotransferase-like (Major domain)"/>
    <property type="match status" value="1"/>
</dbReference>
<sequence length="124" mass="13773">MLLTLLFVTQTVLDHTTTRPHDRTTSASRRRAIAVGAQVGSHAPAIVIRGGVAIRRQLDKGLMHTAYQVVPYASYVREDQRIGRENQRFGTDQRPEKSAFFTTGAEAVENAVKIARLAQAMRRA</sequence>
<dbReference type="EC" id="2.6.1.19" evidence="1"/>